<protein>
    <submittedName>
        <fullName evidence="1">Uncharacterized protein</fullName>
    </submittedName>
</protein>
<sequence>MDALMTLRKEINRLGFTPNEQDSLRKYFTENVEKINVVVSFLPDYVTDDEKRGYLKSLISTLGQPGATGNYVKFFFLVLNTSKVNTGLVHVFIDNSNLYVEGKYTIGALEKIYEWTKMIDKVTKIEKFEKFHYMKHLKIDYGCLLTKLLGEHSIGGSPLLWVPAHCQTISCGAKLKVLDMK</sequence>
<proteinExistence type="predicted"/>
<dbReference type="OrthoDB" id="2388246at2759"/>
<dbReference type="EMBL" id="BLAL01000338">
    <property type="protein sequence ID" value="GET04030.1"/>
    <property type="molecule type" value="Genomic_DNA"/>
</dbReference>
<dbReference type="AlphaFoldDB" id="A0A8H3R8V8"/>
<evidence type="ECO:0000313" key="2">
    <source>
        <dbReference type="Proteomes" id="UP000615446"/>
    </source>
</evidence>
<dbReference type="Proteomes" id="UP000615446">
    <property type="component" value="Unassembled WGS sequence"/>
</dbReference>
<evidence type="ECO:0000313" key="1">
    <source>
        <dbReference type="EMBL" id="GET04030.1"/>
    </source>
</evidence>
<accession>A0A8H3R8V8</accession>
<organism evidence="1 2">
    <name type="scientific">Rhizophagus clarus</name>
    <dbReference type="NCBI Taxonomy" id="94130"/>
    <lineage>
        <taxon>Eukaryota</taxon>
        <taxon>Fungi</taxon>
        <taxon>Fungi incertae sedis</taxon>
        <taxon>Mucoromycota</taxon>
        <taxon>Glomeromycotina</taxon>
        <taxon>Glomeromycetes</taxon>
        <taxon>Glomerales</taxon>
        <taxon>Glomeraceae</taxon>
        <taxon>Rhizophagus</taxon>
    </lineage>
</organism>
<gene>
    <name evidence="1" type="ORF">RCL2_003033200</name>
</gene>
<name>A0A8H3R8V8_9GLOM</name>
<comment type="caution">
    <text evidence="1">The sequence shown here is derived from an EMBL/GenBank/DDBJ whole genome shotgun (WGS) entry which is preliminary data.</text>
</comment>
<reference evidence="1" key="1">
    <citation type="submission" date="2019-10" db="EMBL/GenBank/DDBJ databases">
        <title>Conservation and host-specific expression of non-tandemly repeated heterogenous ribosome RNA gene in arbuscular mycorrhizal fungi.</title>
        <authorList>
            <person name="Maeda T."/>
            <person name="Kobayashi Y."/>
            <person name="Nakagawa T."/>
            <person name="Ezawa T."/>
            <person name="Yamaguchi K."/>
            <person name="Bino T."/>
            <person name="Nishimoto Y."/>
            <person name="Shigenobu S."/>
            <person name="Kawaguchi M."/>
        </authorList>
    </citation>
    <scope>NUCLEOTIDE SEQUENCE</scope>
    <source>
        <strain evidence="1">HR1</strain>
    </source>
</reference>